<sequence length="136" mass="15696">DHFCKCISFGRYEDTLCPGKSRKFPTRKDPRPVRFEPTTLSLVMLNRCAFTATAIWAPYFMRNYLRFHTTANTTVNIQVIAIILAMHLRKPKSSFKELCGSSLSFTFKLNQVSLDVTLRLPSEISPEFLKKIINIF</sequence>
<evidence type="ECO:0000313" key="1">
    <source>
        <dbReference type="EMBL" id="JAN94774.1"/>
    </source>
</evidence>
<protein>
    <submittedName>
        <fullName evidence="1">Uncharacterized protein</fullName>
    </submittedName>
</protein>
<dbReference type="EMBL" id="GDUN01001145">
    <property type="protein sequence ID" value="JAN94774.1"/>
    <property type="molecule type" value="mRNA"/>
</dbReference>
<feature type="non-terminal residue" evidence="1">
    <location>
        <position position="1"/>
    </location>
</feature>
<organism evidence="1">
    <name type="scientific">Aedes aegypti</name>
    <name type="common">Yellowfever mosquito</name>
    <name type="synonym">Culex aegypti</name>
    <dbReference type="NCBI Taxonomy" id="7159"/>
    <lineage>
        <taxon>Eukaryota</taxon>
        <taxon>Metazoa</taxon>
        <taxon>Ecdysozoa</taxon>
        <taxon>Arthropoda</taxon>
        <taxon>Hexapoda</taxon>
        <taxon>Insecta</taxon>
        <taxon>Pterygota</taxon>
        <taxon>Neoptera</taxon>
        <taxon>Endopterygota</taxon>
        <taxon>Diptera</taxon>
        <taxon>Nematocera</taxon>
        <taxon>Culicoidea</taxon>
        <taxon>Culicidae</taxon>
        <taxon>Culicinae</taxon>
        <taxon>Aedini</taxon>
        <taxon>Aedes</taxon>
        <taxon>Stegomyia</taxon>
    </lineage>
</organism>
<name>A0A0P6IUM7_AEDAE</name>
<reference evidence="1" key="1">
    <citation type="journal article" date="2016" name="PLoS ONE">
        <title>A Deep Insight into the Sialome of Male and Female Aedes aegypti Mosquitoes.</title>
        <authorList>
            <person name="Ribeiro J.M."/>
            <person name="Martin-Martin I."/>
            <person name="Arca B."/>
            <person name="Calvo E."/>
        </authorList>
    </citation>
    <scope>NUCLEOTIDE SEQUENCE</scope>
    <source>
        <strain evidence="1">Liverpool</strain>
        <tissue evidence="1">Salivary glands</tissue>
    </source>
</reference>
<proteinExistence type="evidence at transcript level"/>
<accession>A0A0P6IUM7</accession>
<dbReference type="AlphaFoldDB" id="A0A0P6IUM7"/>